<reference evidence="2" key="1">
    <citation type="submission" date="2022-03" db="EMBL/GenBank/DDBJ databases">
        <title>Streptomyces 7R015 and 7R016 isolated from Barleria lupulina in Thailand.</title>
        <authorList>
            <person name="Kanchanasin P."/>
            <person name="Phongsopitanun W."/>
            <person name="Tanasupawat S."/>
        </authorList>
    </citation>
    <scope>NUCLEOTIDE SEQUENCE</scope>
    <source>
        <strain evidence="2">7R015</strain>
    </source>
</reference>
<feature type="compositionally biased region" description="Low complexity" evidence="1">
    <location>
        <begin position="31"/>
        <end position="43"/>
    </location>
</feature>
<keyword evidence="3" id="KW-1185">Reference proteome</keyword>
<organism evidence="2 3">
    <name type="scientific">Streptomyces cylindrosporus</name>
    <dbReference type="NCBI Taxonomy" id="2927583"/>
    <lineage>
        <taxon>Bacteria</taxon>
        <taxon>Bacillati</taxon>
        <taxon>Actinomycetota</taxon>
        <taxon>Actinomycetes</taxon>
        <taxon>Kitasatosporales</taxon>
        <taxon>Streptomycetaceae</taxon>
        <taxon>Streptomyces</taxon>
    </lineage>
</organism>
<comment type="caution">
    <text evidence="2">The sequence shown here is derived from an EMBL/GenBank/DDBJ whole genome shotgun (WGS) entry which is preliminary data.</text>
</comment>
<proteinExistence type="predicted"/>
<evidence type="ECO:0000256" key="1">
    <source>
        <dbReference type="SAM" id="MobiDB-lite"/>
    </source>
</evidence>
<name>A0ABS9XZ53_9ACTN</name>
<evidence type="ECO:0000313" key="2">
    <source>
        <dbReference type="EMBL" id="MCI3270253.1"/>
    </source>
</evidence>
<dbReference type="PROSITE" id="PS51257">
    <property type="entry name" value="PROKAR_LIPOPROTEIN"/>
    <property type="match status" value="1"/>
</dbReference>
<evidence type="ECO:0000313" key="3">
    <source>
        <dbReference type="Proteomes" id="UP001165269"/>
    </source>
</evidence>
<accession>A0ABS9XZ53</accession>
<dbReference type="Proteomes" id="UP001165269">
    <property type="component" value="Unassembled WGS sequence"/>
</dbReference>
<dbReference type="EMBL" id="JALDAY010000001">
    <property type="protein sequence ID" value="MCI3270253.1"/>
    <property type="molecule type" value="Genomic_DNA"/>
</dbReference>
<dbReference type="RefSeq" id="WP_242760817.1">
    <property type="nucleotide sequence ID" value="NZ_JALDAY010000001.1"/>
</dbReference>
<gene>
    <name evidence="2" type="ORF">MQP27_03895</name>
</gene>
<sequence>MNIGGRRSRIGWTAAVLVAGTVIGVTGCQPTPTAASSRSSRPAVSDTDGGGTQIKGMSGALNSARQPAGPGGACVFVKPDGAQKFGHVGWGFRVTGTNQWVYGAVENPSNKLYTPPGGYIGAWHAQGSYDRMLSEMSRDAHYPGKSTHPYSRYRCVSSSTSDVNRAWKMIHTVESRGFLVGVDPKTGDLTSRDCLDATYDVLHAYRTRHLTYAPHLDIPNVWVETLWDWSDRTLRPH</sequence>
<feature type="region of interest" description="Disordered" evidence="1">
    <location>
        <begin position="31"/>
        <end position="65"/>
    </location>
</feature>
<protein>
    <submittedName>
        <fullName evidence="2">Uncharacterized protein</fullName>
    </submittedName>
</protein>